<dbReference type="EMBL" id="OC010490">
    <property type="protein sequence ID" value="CAD7267815.1"/>
    <property type="molecule type" value="Genomic_DNA"/>
</dbReference>
<sequence>MGYELGRLNVEEVSPHLHGGRMEKPLRKNHHPVHLDLPILGSLAQYETSTLADYAIVAGLRRLCNPKPALSIKMSFLLQP</sequence>
<organism evidence="1">
    <name type="scientific">Timema shepardi</name>
    <name type="common">Walking stick</name>
    <dbReference type="NCBI Taxonomy" id="629360"/>
    <lineage>
        <taxon>Eukaryota</taxon>
        <taxon>Metazoa</taxon>
        <taxon>Ecdysozoa</taxon>
        <taxon>Arthropoda</taxon>
        <taxon>Hexapoda</taxon>
        <taxon>Insecta</taxon>
        <taxon>Pterygota</taxon>
        <taxon>Neoptera</taxon>
        <taxon>Polyneoptera</taxon>
        <taxon>Phasmatodea</taxon>
        <taxon>Timematodea</taxon>
        <taxon>Timematoidea</taxon>
        <taxon>Timematidae</taxon>
        <taxon>Timema</taxon>
    </lineage>
</organism>
<gene>
    <name evidence="1" type="ORF">TSIB3V08_LOCUS11819</name>
</gene>
<reference evidence="1" key="1">
    <citation type="submission" date="2020-11" db="EMBL/GenBank/DDBJ databases">
        <authorList>
            <person name="Tran Van P."/>
        </authorList>
    </citation>
    <scope>NUCLEOTIDE SEQUENCE</scope>
</reference>
<protein>
    <submittedName>
        <fullName evidence="1">Uncharacterized protein</fullName>
    </submittedName>
</protein>
<evidence type="ECO:0000313" key="1">
    <source>
        <dbReference type="EMBL" id="CAD7267815.1"/>
    </source>
</evidence>
<name>A0A7R9B8A3_TIMSH</name>
<accession>A0A7R9B8A3</accession>
<proteinExistence type="predicted"/>
<dbReference type="AlphaFoldDB" id="A0A7R9B8A3"/>